<dbReference type="Proteomes" id="UP001415169">
    <property type="component" value="Unassembled WGS sequence"/>
</dbReference>
<evidence type="ECO:0008006" key="3">
    <source>
        <dbReference type="Google" id="ProtNLM"/>
    </source>
</evidence>
<dbReference type="InterPro" id="IPR021527">
    <property type="entry name" value="DUF2795"/>
</dbReference>
<accession>A0ABP7ZMU3</accession>
<sequence length="69" mass="7470">MAETPDPDEVLGYVAGQLYPANLPALIDRAGINGAPDEVLDLLRRLPDLDYNGPTAVRRVLIELDAPDD</sequence>
<keyword evidence="2" id="KW-1185">Reference proteome</keyword>
<dbReference type="RefSeq" id="WP_344792475.1">
    <property type="nucleotide sequence ID" value="NZ_BAABBV010000002.1"/>
</dbReference>
<gene>
    <name evidence="1" type="ORF">GCM10022286_27710</name>
</gene>
<reference evidence="1" key="1">
    <citation type="journal article" date="2014" name="Int. J. Syst. Evol. Microbiol.">
        <title>Complete genome of a new Firmicutes species belonging to the dominant human colonic microbiota ('Ruminococcus bicirculans') reveals two chromosomes and a selective capacity to utilize plant glucans.</title>
        <authorList>
            <consortium name="NISC Comparative Sequencing Program"/>
            <person name="Wegmann U."/>
            <person name="Louis P."/>
            <person name="Goesmann A."/>
            <person name="Henrissat B."/>
            <person name="Duncan S.H."/>
            <person name="Flint H.J."/>
        </authorList>
    </citation>
    <scope>NUCLEOTIDE SEQUENCE</scope>
    <source>
        <strain evidence="1">JCM 17590</strain>
    </source>
</reference>
<organism evidence="1 2">
    <name type="scientific">Gryllotalpicola daejeonensis</name>
    <dbReference type="NCBI Taxonomy" id="993087"/>
    <lineage>
        <taxon>Bacteria</taxon>
        <taxon>Bacillati</taxon>
        <taxon>Actinomycetota</taxon>
        <taxon>Actinomycetes</taxon>
        <taxon>Micrococcales</taxon>
        <taxon>Microbacteriaceae</taxon>
        <taxon>Gryllotalpicola</taxon>
    </lineage>
</organism>
<dbReference type="EMBL" id="BAABBV010000002">
    <property type="protein sequence ID" value="GAA4165077.1"/>
    <property type="molecule type" value="Genomic_DNA"/>
</dbReference>
<reference evidence="1" key="2">
    <citation type="submission" date="2023-12" db="EMBL/GenBank/DDBJ databases">
        <authorList>
            <person name="Sun Q."/>
            <person name="Inoue M."/>
        </authorList>
    </citation>
    <scope>NUCLEOTIDE SEQUENCE</scope>
    <source>
        <strain evidence="1">JCM 17590</strain>
    </source>
</reference>
<proteinExistence type="predicted"/>
<name>A0ABP7ZMU3_9MICO</name>
<evidence type="ECO:0000313" key="1">
    <source>
        <dbReference type="EMBL" id="GAA4165077.1"/>
    </source>
</evidence>
<protein>
    <recommendedName>
        <fullName evidence="3">DUF2795 domain-containing protein</fullName>
    </recommendedName>
</protein>
<comment type="caution">
    <text evidence="1">The sequence shown here is derived from an EMBL/GenBank/DDBJ whole genome shotgun (WGS) entry which is preliminary data.</text>
</comment>
<dbReference type="Pfam" id="PF11387">
    <property type="entry name" value="DUF2795"/>
    <property type="match status" value="1"/>
</dbReference>
<evidence type="ECO:0000313" key="2">
    <source>
        <dbReference type="Proteomes" id="UP001415169"/>
    </source>
</evidence>